<keyword evidence="3" id="KW-1185">Reference proteome</keyword>
<name>A0A517SD12_9PLAN</name>
<accession>A0A517SD12</accession>
<dbReference type="Proteomes" id="UP000315700">
    <property type="component" value="Chromosome"/>
</dbReference>
<dbReference type="PANTHER" id="PTHR30093:SF2">
    <property type="entry name" value="TYPE II SECRETION SYSTEM PROTEIN H"/>
    <property type="match status" value="1"/>
</dbReference>
<dbReference type="OrthoDB" id="241095at2"/>
<dbReference type="InParanoid" id="A0A517SD12"/>
<dbReference type="Pfam" id="PF07596">
    <property type="entry name" value="SBP_bac_10"/>
    <property type="match status" value="1"/>
</dbReference>
<organism evidence="2 3">
    <name type="scientific">Caulifigura coniformis</name>
    <dbReference type="NCBI Taxonomy" id="2527983"/>
    <lineage>
        <taxon>Bacteria</taxon>
        <taxon>Pseudomonadati</taxon>
        <taxon>Planctomycetota</taxon>
        <taxon>Planctomycetia</taxon>
        <taxon>Planctomycetales</taxon>
        <taxon>Planctomycetaceae</taxon>
        <taxon>Caulifigura</taxon>
    </lineage>
</organism>
<dbReference type="InterPro" id="IPR011453">
    <property type="entry name" value="DUF1559"/>
</dbReference>
<dbReference type="InterPro" id="IPR045584">
    <property type="entry name" value="Pilin-like"/>
</dbReference>
<gene>
    <name evidence="2" type="ORF">Pan44_20380</name>
</gene>
<reference evidence="2 3" key="1">
    <citation type="submission" date="2019-02" db="EMBL/GenBank/DDBJ databases">
        <title>Deep-cultivation of Planctomycetes and their phenomic and genomic characterization uncovers novel biology.</title>
        <authorList>
            <person name="Wiegand S."/>
            <person name="Jogler M."/>
            <person name="Boedeker C."/>
            <person name="Pinto D."/>
            <person name="Vollmers J."/>
            <person name="Rivas-Marin E."/>
            <person name="Kohn T."/>
            <person name="Peeters S.H."/>
            <person name="Heuer A."/>
            <person name="Rast P."/>
            <person name="Oberbeckmann S."/>
            <person name="Bunk B."/>
            <person name="Jeske O."/>
            <person name="Meyerdierks A."/>
            <person name="Storesund J.E."/>
            <person name="Kallscheuer N."/>
            <person name="Luecker S."/>
            <person name="Lage O.M."/>
            <person name="Pohl T."/>
            <person name="Merkel B.J."/>
            <person name="Hornburger P."/>
            <person name="Mueller R.-W."/>
            <person name="Bruemmer F."/>
            <person name="Labrenz M."/>
            <person name="Spormann A.M."/>
            <person name="Op den Camp H."/>
            <person name="Overmann J."/>
            <person name="Amann R."/>
            <person name="Jetten M.S.M."/>
            <person name="Mascher T."/>
            <person name="Medema M.H."/>
            <person name="Devos D.P."/>
            <person name="Kaster A.-K."/>
            <person name="Ovreas L."/>
            <person name="Rohde M."/>
            <person name="Galperin M.Y."/>
            <person name="Jogler C."/>
        </authorList>
    </citation>
    <scope>NUCLEOTIDE SEQUENCE [LARGE SCALE GENOMIC DNA]</scope>
    <source>
        <strain evidence="2 3">Pan44</strain>
    </source>
</reference>
<dbReference type="Pfam" id="PF07963">
    <property type="entry name" value="N_methyl"/>
    <property type="match status" value="1"/>
</dbReference>
<dbReference type="SUPFAM" id="SSF54523">
    <property type="entry name" value="Pili subunits"/>
    <property type="match status" value="1"/>
</dbReference>
<dbReference type="AlphaFoldDB" id="A0A517SD12"/>
<dbReference type="PANTHER" id="PTHR30093">
    <property type="entry name" value="GENERAL SECRETION PATHWAY PROTEIN G"/>
    <property type="match status" value="1"/>
</dbReference>
<dbReference type="KEGG" id="ccos:Pan44_20380"/>
<dbReference type="EMBL" id="CP036271">
    <property type="protein sequence ID" value="QDT54011.1"/>
    <property type="molecule type" value="Genomic_DNA"/>
</dbReference>
<dbReference type="Gene3D" id="3.30.700.10">
    <property type="entry name" value="Glycoprotein, Type 4 Pilin"/>
    <property type="match status" value="1"/>
</dbReference>
<evidence type="ECO:0000259" key="1">
    <source>
        <dbReference type="Pfam" id="PF07596"/>
    </source>
</evidence>
<evidence type="ECO:0000313" key="2">
    <source>
        <dbReference type="EMBL" id="QDT54011.1"/>
    </source>
</evidence>
<dbReference type="NCBIfam" id="TIGR02532">
    <property type="entry name" value="IV_pilin_GFxxxE"/>
    <property type="match status" value="1"/>
</dbReference>
<evidence type="ECO:0000313" key="3">
    <source>
        <dbReference type="Proteomes" id="UP000315700"/>
    </source>
</evidence>
<dbReference type="NCBIfam" id="TIGR04294">
    <property type="entry name" value="pre_pil_HX9DG"/>
    <property type="match status" value="1"/>
</dbReference>
<proteinExistence type="predicted"/>
<dbReference type="InterPro" id="IPR027558">
    <property type="entry name" value="Pre_pil_HX9DG_C"/>
</dbReference>
<feature type="domain" description="DUF1559" evidence="1">
    <location>
        <begin position="32"/>
        <end position="319"/>
    </location>
</feature>
<dbReference type="RefSeq" id="WP_145029694.1">
    <property type="nucleotide sequence ID" value="NZ_CP036271.1"/>
</dbReference>
<protein>
    <submittedName>
        <fullName evidence="2">Putative major pilin subunit</fullName>
    </submittedName>
</protein>
<sequence>MKPLRRAFTLIELLVVIAIIAILIALLLPAVQQAREAARRTQCKNNLKQIGLAMHNYMDVHGMLPPGMIHNGIAASMWAQPAGQSHVLNHTAWTLVLPYLEQANLYNQFNAAVASNNAQHTGSAPLAVWGDPVVNRPVTSQLIPAFLCPSASPVTRMTLAAGPYAATEAAPITYLLASGGTSEFNTTWTGATVNGTLQDGRVVPVNGAFGNNASARIRDFTDGTSNTLIVGESSLTKHNPAYIAVWGQGKQQALYGITFAQPGSVYECLGKINQKAGPCLTPPTASQGHFGWTYSSQHTGGAHFGLGDGSVRFISENTDWITLCLTSFIRDGHVVGQF</sequence>
<dbReference type="InterPro" id="IPR012902">
    <property type="entry name" value="N_methyl_site"/>
</dbReference>